<evidence type="ECO:0000313" key="4">
    <source>
        <dbReference type="EMBL" id="MBW4865114.1"/>
    </source>
</evidence>
<dbReference type="Pfam" id="PF13715">
    <property type="entry name" value="CarbopepD_reg_2"/>
    <property type="match status" value="1"/>
</dbReference>
<organism evidence="4 5">
    <name type="scientific">Segatella salivae</name>
    <dbReference type="NCBI Taxonomy" id="228604"/>
    <lineage>
        <taxon>Bacteria</taxon>
        <taxon>Pseudomonadati</taxon>
        <taxon>Bacteroidota</taxon>
        <taxon>Bacteroidia</taxon>
        <taxon>Bacteroidales</taxon>
        <taxon>Prevotellaceae</taxon>
        <taxon>Segatella</taxon>
    </lineage>
</organism>
<dbReference type="EMBL" id="JAHXRF010000004">
    <property type="protein sequence ID" value="MBW4865114.1"/>
    <property type="molecule type" value="Genomic_DNA"/>
</dbReference>
<dbReference type="GO" id="GO:0015344">
    <property type="term" value="F:siderophore uptake transmembrane transporter activity"/>
    <property type="evidence" value="ECO:0007669"/>
    <property type="project" value="TreeGrafter"/>
</dbReference>
<keyword evidence="4" id="KW-0675">Receptor</keyword>
<dbReference type="RefSeq" id="WP_219427416.1">
    <property type="nucleotide sequence ID" value="NZ_JAHXRD010000004.1"/>
</dbReference>
<evidence type="ECO:0000256" key="2">
    <source>
        <dbReference type="SAM" id="SignalP"/>
    </source>
</evidence>
<evidence type="ECO:0000313" key="5">
    <source>
        <dbReference type="Proteomes" id="UP001196873"/>
    </source>
</evidence>
<gene>
    <name evidence="4" type="ORF">KZY68_03560</name>
</gene>
<feature type="domain" description="TonB-dependent receptor plug" evidence="3">
    <location>
        <begin position="121"/>
        <end position="250"/>
    </location>
</feature>
<reference evidence="4" key="1">
    <citation type="submission" date="2021-07" db="EMBL/GenBank/DDBJ databases">
        <title>Genomic diversity and antimicrobial resistance of Prevotella spp. isolated from chronic lung disease airways.</title>
        <authorList>
            <person name="Webb K.A."/>
            <person name="Olagoke O.S."/>
            <person name="Baird T."/>
            <person name="Neill J."/>
            <person name="Pham A."/>
            <person name="Wells T.J."/>
            <person name="Ramsay K.A."/>
            <person name="Bell S.C."/>
            <person name="Sarovich D.S."/>
            <person name="Price E.P."/>
        </authorList>
    </citation>
    <scope>NUCLEOTIDE SEQUENCE</scope>
    <source>
        <strain evidence="4">SCHI0047.S.3</strain>
    </source>
</reference>
<name>A0AAW4NN41_9BACT</name>
<feature type="chain" id="PRO_5043811858" evidence="2">
    <location>
        <begin position="23"/>
        <end position="937"/>
    </location>
</feature>
<keyword evidence="1 2" id="KW-0732">Signal</keyword>
<proteinExistence type="predicted"/>
<dbReference type="Pfam" id="PF07715">
    <property type="entry name" value="Plug"/>
    <property type="match status" value="1"/>
</dbReference>
<sequence>MKHLKILFVFTLLFAAVLTGSAQQVGSVSGTISDTERQGLIGATISIADFKLVTVTNASGHYRLDNVPQGRVRMLIKYIGKQDIDTIVNLKGSMHLNFTMKEENFHLDNIVVVARTKTSGSSTSSYINRNAIDHLQATSLADVLALAPGAISTNQQLNKAGMATIRGVSDNGLNQINSFGTAIIQDGAPLSNNANLSALNPSLNGAVTSMAGGASANAGIDTRDVSTDNIESVEIIRGIPSVEYSDLTSGAIILHTKAGREPFRVSVKANPNIYEASLGSGWTLGEKLGALNVSGDYAYSNNKVTNNDLTFQRINTRLAYSNGLFNNKLRTNTSLSFNYSKDQLAQNPDLPLDKRRQEDYGLRLNTNGLWQINQGWLRNIRYVLQASYVSKQGMTEAEETAANAVYSGTLIDGTTLSNRVGQHVYDANHQELTHFGASDVASGYYAHYLPNGYVSHNEIDSREVNVFGKLTANLFKSFGSLNNGLLFGAEFKLDGNEGEGTKWSVETPPYRSVTNFDGSYRPRRYKDIPYIKLFSLYTEDNLDINLGQRTLRLQAGLRYDHASVVGGTVSPRFNTSIDILPNILTFHAGYGITAKMPTLVYLYPERAYYEYVHINELTNESIPEADRILLSTTKTVETQNKSLRIAKNFKREVGIDLRLGTFGLNVTGFTEHLYNGYSLGNTLTSFLPFDYAIYMRNASNQLVTKGVYPILSPYYTPINSQDVRTKGVEFELTSGYIKPIRTSFQLNGSWLEACYTPQQYEFYDNSNGDPSVRKNIAIYAPKGSKDFTKQFVTTLRATHNIPRIGFVVTLTAQAIWNQSNWAEYENDLIPVGFMDLQDHKAHFFEPGKFSNVDEVKAAGYDYLLRNVSHADAIKETVKPYFQFNVNVTKEISSIARVSFFANNFFRSYPIMKSKRYPGVYNKLNSDFFFGMEMSLKL</sequence>
<accession>A0AAW4NN41</accession>
<feature type="signal peptide" evidence="2">
    <location>
        <begin position="1"/>
        <end position="22"/>
    </location>
</feature>
<dbReference type="AlphaFoldDB" id="A0AAW4NN41"/>
<dbReference type="PANTHER" id="PTHR30069">
    <property type="entry name" value="TONB-DEPENDENT OUTER MEMBRANE RECEPTOR"/>
    <property type="match status" value="1"/>
</dbReference>
<dbReference type="PANTHER" id="PTHR30069:SF29">
    <property type="entry name" value="HEMOGLOBIN AND HEMOGLOBIN-HAPTOGLOBIN-BINDING PROTEIN 1-RELATED"/>
    <property type="match status" value="1"/>
</dbReference>
<protein>
    <submittedName>
        <fullName evidence="4">TonB-dependent receptor</fullName>
    </submittedName>
</protein>
<comment type="caution">
    <text evidence="4">The sequence shown here is derived from an EMBL/GenBank/DDBJ whole genome shotgun (WGS) entry which is preliminary data.</text>
</comment>
<evidence type="ECO:0000259" key="3">
    <source>
        <dbReference type="Pfam" id="PF07715"/>
    </source>
</evidence>
<dbReference type="GO" id="GO:0009279">
    <property type="term" value="C:cell outer membrane"/>
    <property type="evidence" value="ECO:0007669"/>
    <property type="project" value="TreeGrafter"/>
</dbReference>
<evidence type="ECO:0000256" key="1">
    <source>
        <dbReference type="ARBA" id="ARBA00022729"/>
    </source>
</evidence>
<dbReference type="Proteomes" id="UP001196873">
    <property type="component" value="Unassembled WGS sequence"/>
</dbReference>
<dbReference type="InterPro" id="IPR012910">
    <property type="entry name" value="Plug_dom"/>
</dbReference>
<dbReference type="InterPro" id="IPR039426">
    <property type="entry name" value="TonB-dep_rcpt-like"/>
</dbReference>
<dbReference type="GO" id="GO:0044718">
    <property type="term" value="P:siderophore transmembrane transport"/>
    <property type="evidence" value="ECO:0007669"/>
    <property type="project" value="TreeGrafter"/>
</dbReference>